<dbReference type="SMART" id="SM00388">
    <property type="entry name" value="HisKA"/>
    <property type="match status" value="1"/>
</dbReference>
<feature type="transmembrane region" description="Helical" evidence="14">
    <location>
        <begin position="271"/>
        <end position="292"/>
    </location>
</feature>
<dbReference type="Pfam" id="PF05231">
    <property type="entry name" value="MASE1"/>
    <property type="match status" value="1"/>
</dbReference>
<dbReference type="SUPFAM" id="SSF52172">
    <property type="entry name" value="CheY-like"/>
    <property type="match status" value="1"/>
</dbReference>
<dbReference type="InterPro" id="IPR036097">
    <property type="entry name" value="HisK_dim/P_sf"/>
</dbReference>
<keyword evidence="4" id="KW-1003">Cell membrane</keyword>
<dbReference type="Gene3D" id="3.40.50.2300">
    <property type="match status" value="1"/>
</dbReference>
<evidence type="ECO:0000256" key="9">
    <source>
        <dbReference type="ARBA" id="ARBA00022989"/>
    </source>
</evidence>
<dbReference type="SMART" id="SM00448">
    <property type="entry name" value="REC"/>
    <property type="match status" value="1"/>
</dbReference>
<dbReference type="SUPFAM" id="SSF55874">
    <property type="entry name" value="ATPase domain of HSP90 chaperone/DNA topoisomerase II/histidine kinase"/>
    <property type="match status" value="1"/>
</dbReference>
<feature type="transmembrane region" description="Helical" evidence="14">
    <location>
        <begin position="163"/>
        <end position="184"/>
    </location>
</feature>
<keyword evidence="7 14" id="KW-0812">Transmembrane</keyword>
<dbReference type="PROSITE" id="PS50110">
    <property type="entry name" value="RESPONSE_REGULATORY"/>
    <property type="match status" value="1"/>
</dbReference>
<evidence type="ECO:0000256" key="3">
    <source>
        <dbReference type="ARBA" id="ARBA00012438"/>
    </source>
</evidence>
<dbReference type="InterPro" id="IPR001789">
    <property type="entry name" value="Sig_transdc_resp-reg_receiver"/>
</dbReference>
<evidence type="ECO:0000313" key="18">
    <source>
        <dbReference type="Proteomes" id="UP000623440"/>
    </source>
</evidence>
<feature type="transmembrane region" description="Helical" evidence="14">
    <location>
        <begin position="240"/>
        <end position="259"/>
    </location>
</feature>
<name>A0ABR8DUH8_9NOSO</name>
<evidence type="ECO:0000256" key="10">
    <source>
        <dbReference type="ARBA" id="ARBA00023012"/>
    </source>
</evidence>
<dbReference type="InterPro" id="IPR007895">
    <property type="entry name" value="MASE1"/>
</dbReference>
<evidence type="ECO:0000256" key="5">
    <source>
        <dbReference type="ARBA" id="ARBA00022553"/>
    </source>
</evidence>
<dbReference type="RefSeq" id="WP_190943626.1">
    <property type="nucleotide sequence ID" value="NZ_JACJSI010000079.1"/>
</dbReference>
<dbReference type="EMBL" id="JACJSI010000079">
    <property type="protein sequence ID" value="MBD2533031.1"/>
    <property type="molecule type" value="Genomic_DNA"/>
</dbReference>
<proteinExistence type="predicted"/>
<evidence type="ECO:0000259" key="15">
    <source>
        <dbReference type="PROSITE" id="PS50109"/>
    </source>
</evidence>
<dbReference type="Gene3D" id="1.10.287.130">
    <property type="match status" value="1"/>
</dbReference>
<dbReference type="EC" id="2.7.13.3" evidence="3"/>
<feature type="modified residue" description="4-aspartylphosphate" evidence="12">
    <location>
        <position position="644"/>
    </location>
</feature>
<protein>
    <recommendedName>
        <fullName evidence="3">histidine kinase</fullName>
        <ecNumber evidence="3">2.7.13.3</ecNumber>
    </recommendedName>
</protein>
<keyword evidence="18" id="KW-1185">Reference proteome</keyword>
<dbReference type="PRINTS" id="PR00344">
    <property type="entry name" value="BCTRLSENSOR"/>
</dbReference>
<dbReference type="InterPro" id="IPR003594">
    <property type="entry name" value="HATPase_dom"/>
</dbReference>
<dbReference type="CDD" id="cd17546">
    <property type="entry name" value="REC_hyHK_CKI1_RcsC-like"/>
    <property type="match status" value="1"/>
</dbReference>
<reference evidence="17 18" key="1">
    <citation type="journal article" date="2020" name="ISME J.">
        <title>Comparative genomics reveals insights into cyanobacterial evolution and habitat adaptation.</title>
        <authorList>
            <person name="Chen M.Y."/>
            <person name="Teng W.K."/>
            <person name="Zhao L."/>
            <person name="Hu C.X."/>
            <person name="Zhou Y.K."/>
            <person name="Han B.P."/>
            <person name="Song L.R."/>
            <person name="Shu W.S."/>
        </authorList>
    </citation>
    <scope>NUCLEOTIDE SEQUENCE [LARGE SCALE GENOMIC DNA]</scope>
    <source>
        <strain evidence="17 18">FACHB-838</strain>
    </source>
</reference>
<evidence type="ECO:0000256" key="6">
    <source>
        <dbReference type="ARBA" id="ARBA00022679"/>
    </source>
</evidence>
<dbReference type="SMART" id="SM00387">
    <property type="entry name" value="HATPase_c"/>
    <property type="match status" value="1"/>
</dbReference>
<feature type="coiled-coil region" evidence="13">
    <location>
        <begin position="288"/>
        <end position="326"/>
    </location>
</feature>
<dbReference type="PROSITE" id="PS50109">
    <property type="entry name" value="HIS_KIN"/>
    <property type="match status" value="1"/>
</dbReference>
<feature type="domain" description="Response regulatory" evidence="16">
    <location>
        <begin position="595"/>
        <end position="711"/>
    </location>
</feature>
<feature type="transmembrane region" description="Helical" evidence="14">
    <location>
        <begin position="123"/>
        <end position="143"/>
    </location>
</feature>
<keyword evidence="11 14" id="KW-0472">Membrane</keyword>
<evidence type="ECO:0000259" key="16">
    <source>
        <dbReference type="PROSITE" id="PS50110"/>
    </source>
</evidence>
<sequence length="804" mass="90657">MHQTEAKNKFSLLLERTFLLALVVIPATHFCLAQVSKTLSFENGTSVFWPSSGVYLTAVLLLGYRIWPAILLSEFIVNYFLYYHDITVTVAMSMIDMIDPLATAFLINRLIRHRNLLENSGKVFKFLILIIPAPVVSSTLATITLCLSNNAAWNNYAEVWRNWYTAVIAGMLIVTPALLSLLLQTTQPRKLHWYQGLELAVLVLLLIIISRIAFWGGYPVEYMMIPLLIWSAFRFSQRESTLVVLLVTVIAVFGTARGFGSFAKQSISQSLLLLQSFICVVAITTFVLSAVINENKKAAAKLKQANAELEQRVEERTYELKEAKLAADSSNQAKSDFLANMSHELRTPLNGILGYAQILQRSPTITDHERKSINIIYQCGSHLLTLINDILDLSKIEARKMDLHPEGFHFLKFLQEVVEICEIRAEHKGIAFTYQPSQDLPSSICADKKRLGQVLINLLGNAIKFTDHGGVIFKVEVIENDKLEIEDISLSSITKIRFQIEDTGVGMTPEQLDKIFLPFEQVGNITKQSEGTGLGLAISHKIISLMGSSIQIESQLGQGSIFWFKLELSEVNNFIPALTDFTPTDIIGYQGDKQKILIVDDHWENRSILVNLLKPIGFEIIEASNGQEGLNQAIKYQPNLIITDLRMPQIDGLSMTTFIRQQPKLKDVIVIVSSASVFDFHRQEALTIGCNDFLPKPIQLEKLFSQLQNHLQLTWLYQDGNKLSAKYQDDINVSVEMIVPPISELMSLHQSVQRCDIANIYTEINRLKQLDIRYTNFANKIIQFTDEFEIDAIAAFIGLDISKH</sequence>
<keyword evidence="6" id="KW-0808">Transferase</keyword>
<organism evidence="17 18">
    <name type="scientific">Nostoc flagelliforme FACHB-838</name>
    <dbReference type="NCBI Taxonomy" id="2692904"/>
    <lineage>
        <taxon>Bacteria</taxon>
        <taxon>Bacillati</taxon>
        <taxon>Cyanobacteriota</taxon>
        <taxon>Cyanophyceae</taxon>
        <taxon>Nostocales</taxon>
        <taxon>Nostocaceae</taxon>
        <taxon>Nostoc</taxon>
    </lineage>
</organism>
<keyword evidence="10" id="KW-0902">Two-component regulatory system</keyword>
<keyword evidence="8" id="KW-0418">Kinase</keyword>
<dbReference type="CDD" id="cd16922">
    <property type="entry name" value="HATPase_EvgS-ArcB-TorS-like"/>
    <property type="match status" value="1"/>
</dbReference>
<comment type="subcellular location">
    <subcellularLocation>
        <location evidence="2">Cell membrane</location>
        <topology evidence="2">Multi-pass membrane protein</topology>
    </subcellularLocation>
</comment>
<evidence type="ECO:0000256" key="12">
    <source>
        <dbReference type="PROSITE-ProRule" id="PRU00169"/>
    </source>
</evidence>
<dbReference type="Pfam" id="PF02518">
    <property type="entry name" value="HATPase_c"/>
    <property type="match status" value="1"/>
</dbReference>
<evidence type="ECO:0000313" key="17">
    <source>
        <dbReference type="EMBL" id="MBD2533031.1"/>
    </source>
</evidence>
<keyword evidence="9 14" id="KW-1133">Transmembrane helix</keyword>
<evidence type="ECO:0000256" key="2">
    <source>
        <dbReference type="ARBA" id="ARBA00004651"/>
    </source>
</evidence>
<keyword evidence="13" id="KW-0175">Coiled coil</keyword>
<comment type="caution">
    <text evidence="17">The sequence shown here is derived from an EMBL/GenBank/DDBJ whole genome shotgun (WGS) entry which is preliminary data.</text>
</comment>
<dbReference type="CDD" id="cd00082">
    <property type="entry name" value="HisKA"/>
    <property type="match status" value="1"/>
</dbReference>
<dbReference type="SUPFAM" id="SSF47384">
    <property type="entry name" value="Homodimeric domain of signal transducing histidine kinase"/>
    <property type="match status" value="1"/>
</dbReference>
<dbReference type="PANTHER" id="PTHR43047">
    <property type="entry name" value="TWO-COMPONENT HISTIDINE PROTEIN KINASE"/>
    <property type="match status" value="1"/>
</dbReference>
<feature type="domain" description="Histidine kinase" evidence="15">
    <location>
        <begin position="340"/>
        <end position="570"/>
    </location>
</feature>
<accession>A0ABR8DUH8</accession>
<feature type="transmembrane region" description="Helical" evidence="14">
    <location>
        <begin position="86"/>
        <end position="111"/>
    </location>
</feature>
<dbReference type="Pfam" id="PF00512">
    <property type="entry name" value="HisKA"/>
    <property type="match status" value="1"/>
</dbReference>
<evidence type="ECO:0000256" key="1">
    <source>
        <dbReference type="ARBA" id="ARBA00000085"/>
    </source>
</evidence>
<dbReference type="InterPro" id="IPR004358">
    <property type="entry name" value="Sig_transdc_His_kin-like_C"/>
</dbReference>
<comment type="catalytic activity">
    <reaction evidence="1">
        <text>ATP + protein L-histidine = ADP + protein N-phospho-L-histidine.</text>
        <dbReference type="EC" id="2.7.13.3"/>
    </reaction>
</comment>
<keyword evidence="5 12" id="KW-0597">Phosphoprotein</keyword>
<dbReference type="Gene3D" id="3.30.565.10">
    <property type="entry name" value="Histidine kinase-like ATPase, C-terminal domain"/>
    <property type="match status" value="1"/>
</dbReference>
<dbReference type="InterPro" id="IPR005467">
    <property type="entry name" value="His_kinase_dom"/>
</dbReference>
<evidence type="ECO:0000256" key="14">
    <source>
        <dbReference type="SAM" id="Phobius"/>
    </source>
</evidence>
<evidence type="ECO:0000256" key="4">
    <source>
        <dbReference type="ARBA" id="ARBA00022475"/>
    </source>
</evidence>
<gene>
    <name evidence="17" type="ORF">H6G97_27040</name>
</gene>
<dbReference type="InterPro" id="IPR003661">
    <property type="entry name" value="HisK_dim/P_dom"/>
</dbReference>
<dbReference type="Pfam" id="PF00072">
    <property type="entry name" value="Response_reg"/>
    <property type="match status" value="1"/>
</dbReference>
<dbReference type="Proteomes" id="UP000623440">
    <property type="component" value="Unassembled WGS sequence"/>
</dbReference>
<feature type="transmembrane region" description="Helical" evidence="14">
    <location>
        <begin position="196"/>
        <end position="220"/>
    </location>
</feature>
<evidence type="ECO:0000256" key="13">
    <source>
        <dbReference type="SAM" id="Coils"/>
    </source>
</evidence>
<evidence type="ECO:0000256" key="8">
    <source>
        <dbReference type="ARBA" id="ARBA00022777"/>
    </source>
</evidence>
<dbReference type="InterPro" id="IPR011006">
    <property type="entry name" value="CheY-like_superfamily"/>
</dbReference>
<dbReference type="InterPro" id="IPR036890">
    <property type="entry name" value="HATPase_C_sf"/>
</dbReference>
<evidence type="ECO:0000256" key="11">
    <source>
        <dbReference type="ARBA" id="ARBA00023136"/>
    </source>
</evidence>
<feature type="transmembrane region" description="Helical" evidence="14">
    <location>
        <begin position="47"/>
        <end position="66"/>
    </location>
</feature>
<evidence type="ECO:0000256" key="7">
    <source>
        <dbReference type="ARBA" id="ARBA00022692"/>
    </source>
</evidence>